<dbReference type="FunFam" id="1.10.10.10:FF:000001">
    <property type="entry name" value="LysR family transcriptional regulator"/>
    <property type="match status" value="1"/>
</dbReference>
<dbReference type="PANTHER" id="PTHR30126">
    <property type="entry name" value="HTH-TYPE TRANSCRIPTIONAL REGULATOR"/>
    <property type="match status" value="1"/>
</dbReference>
<evidence type="ECO:0000256" key="2">
    <source>
        <dbReference type="ARBA" id="ARBA00023015"/>
    </source>
</evidence>
<dbReference type="Gene3D" id="3.40.190.290">
    <property type="match status" value="1"/>
</dbReference>
<dbReference type="SUPFAM" id="SSF53850">
    <property type="entry name" value="Periplasmic binding protein-like II"/>
    <property type="match status" value="1"/>
</dbReference>
<accession>A0A9D2MEX3</accession>
<dbReference type="GO" id="GO:0003700">
    <property type="term" value="F:DNA-binding transcription factor activity"/>
    <property type="evidence" value="ECO:0007669"/>
    <property type="project" value="InterPro"/>
</dbReference>
<dbReference type="InterPro" id="IPR036388">
    <property type="entry name" value="WH-like_DNA-bd_sf"/>
</dbReference>
<dbReference type="InterPro" id="IPR005119">
    <property type="entry name" value="LysR_subst-bd"/>
</dbReference>
<evidence type="ECO:0000313" key="6">
    <source>
        <dbReference type="EMBL" id="HJB58704.1"/>
    </source>
</evidence>
<dbReference type="InterPro" id="IPR000847">
    <property type="entry name" value="LysR_HTH_N"/>
</dbReference>
<organism evidence="6 7">
    <name type="scientific">Candidatus Faecalibacterium faecipullorum</name>
    <dbReference type="NCBI Taxonomy" id="2838578"/>
    <lineage>
        <taxon>Bacteria</taxon>
        <taxon>Bacillati</taxon>
        <taxon>Bacillota</taxon>
        <taxon>Clostridia</taxon>
        <taxon>Eubacteriales</taxon>
        <taxon>Oscillospiraceae</taxon>
        <taxon>Faecalibacterium</taxon>
    </lineage>
</organism>
<dbReference type="GO" id="GO:0000976">
    <property type="term" value="F:transcription cis-regulatory region binding"/>
    <property type="evidence" value="ECO:0007669"/>
    <property type="project" value="TreeGrafter"/>
</dbReference>
<sequence>MELRNINTFLHVAEMHSFSRAARELDYSQSAVSSQIAQLEEELGVPLFDRVGKTVRLTDAGQTFLHYARTLLTTAQQAKAALQPAPEARGTLRVAIADSLCSALMPGVLARFHALCPRVEVSFRSGSTQEMQDMLAANRADLAYTFDQPVTSPAFVRLLDEPEPCCFLAPAGHPLAGRQGLTLADLAGQEFLLTERGMSYREALEQLLAARQLTLRPYLELGDAALLCRLVEDGMGLTFLPQYIMDACLTGRAVPLEVADCRIEMRRQLFCHKEKWITPQMRVFIRLCGGAG</sequence>
<reference evidence="6" key="1">
    <citation type="journal article" date="2021" name="PeerJ">
        <title>Extensive microbial diversity within the chicken gut microbiome revealed by metagenomics and culture.</title>
        <authorList>
            <person name="Gilroy R."/>
            <person name="Ravi A."/>
            <person name="Getino M."/>
            <person name="Pursley I."/>
            <person name="Horton D.L."/>
            <person name="Alikhan N.F."/>
            <person name="Baker D."/>
            <person name="Gharbi K."/>
            <person name="Hall N."/>
            <person name="Watson M."/>
            <person name="Adriaenssens E.M."/>
            <person name="Foster-Nyarko E."/>
            <person name="Jarju S."/>
            <person name="Secka A."/>
            <person name="Antonio M."/>
            <person name="Oren A."/>
            <person name="Chaudhuri R.R."/>
            <person name="La Ragione R."/>
            <person name="Hildebrand F."/>
            <person name="Pallen M.J."/>
        </authorList>
    </citation>
    <scope>NUCLEOTIDE SEQUENCE</scope>
    <source>
        <strain evidence="6">ChiHjej9B8-13557</strain>
    </source>
</reference>
<feature type="domain" description="HTH lysR-type" evidence="5">
    <location>
        <begin position="1"/>
        <end position="58"/>
    </location>
</feature>
<dbReference type="Gene3D" id="1.10.10.10">
    <property type="entry name" value="Winged helix-like DNA-binding domain superfamily/Winged helix DNA-binding domain"/>
    <property type="match status" value="1"/>
</dbReference>
<proteinExistence type="inferred from homology"/>
<name>A0A9D2MEX3_9FIRM</name>
<evidence type="ECO:0000256" key="3">
    <source>
        <dbReference type="ARBA" id="ARBA00023125"/>
    </source>
</evidence>
<protein>
    <submittedName>
        <fullName evidence="6">LysR family transcriptional regulator</fullName>
    </submittedName>
</protein>
<dbReference type="PROSITE" id="PS50931">
    <property type="entry name" value="HTH_LYSR"/>
    <property type="match status" value="1"/>
</dbReference>
<comment type="similarity">
    <text evidence="1">Belongs to the LysR transcriptional regulatory family.</text>
</comment>
<gene>
    <name evidence="6" type="ORF">H9771_03435</name>
</gene>
<dbReference type="PANTHER" id="PTHR30126:SF40">
    <property type="entry name" value="HTH-TYPE TRANSCRIPTIONAL REGULATOR GLTR"/>
    <property type="match status" value="1"/>
</dbReference>
<reference evidence="6" key="2">
    <citation type="submission" date="2021-04" db="EMBL/GenBank/DDBJ databases">
        <authorList>
            <person name="Gilroy R."/>
        </authorList>
    </citation>
    <scope>NUCLEOTIDE SEQUENCE</scope>
    <source>
        <strain evidence="6">ChiHjej9B8-13557</strain>
    </source>
</reference>
<keyword evidence="3" id="KW-0238">DNA-binding</keyword>
<evidence type="ECO:0000259" key="5">
    <source>
        <dbReference type="PROSITE" id="PS50931"/>
    </source>
</evidence>
<keyword evidence="2" id="KW-0805">Transcription regulation</keyword>
<evidence type="ECO:0000256" key="4">
    <source>
        <dbReference type="ARBA" id="ARBA00023163"/>
    </source>
</evidence>
<dbReference type="InterPro" id="IPR036390">
    <property type="entry name" value="WH_DNA-bd_sf"/>
</dbReference>
<dbReference type="Pfam" id="PF00126">
    <property type="entry name" value="HTH_1"/>
    <property type="match status" value="1"/>
</dbReference>
<dbReference type="Proteomes" id="UP000824211">
    <property type="component" value="Unassembled WGS sequence"/>
</dbReference>
<evidence type="ECO:0000256" key="1">
    <source>
        <dbReference type="ARBA" id="ARBA00009437"/>
    </source>
</evidence>
<dbReference type="AlphaFoldDB" id="A0A9D2MEX3"/>
<keyword evidence="4" id="KW-0804">Transcription</keyword>
<dbReference type="EMBL" id="DWXX01000062">
    <property type="protein sequence ID" value="HJB58704.1"/>
    <property type="molecule type" value="Genomic_DNA"/>
</dbReference>
<dbReference type="SUPFAM" id="SSF46785">
    <property type="entry name" value="Winged helix' DNA-binding domain"/>
    <property type="match status" value="1"/>
</dbReference>
<dbReference type="Pfam" id="PF03466">
    <property type="entry name" value="LysR_substrate"/>
    <property type="match status" value="1"/>
</dbReference>
<dbReference type="PRINTS" id="PR00039">
    <property type="entry name" value="HTHLYSR"/>
</dbReference>
<comment type="caution">
    <text evidence="6">The sequence shown here is derived from an EMBL/GenBank/DDBJ whole genome shotgun (WGS) entry which is preliminary data.</text>
</comment>
<dbReference type="CDD" id="cd05466">
    <property type="entry name" value="PBP2_LTTR_substrate"/>
    <property type="match status" value="1"/>
</dbReference>
<evidence type="ECO:0000313" key="7">
    <source>
        <dbReference type="Proteomes" id="UP000824211"/>
    </source>
</evidence>